<evidence type="ECO:0000313" key="3">
    <source>
        <dbReference type="Proteomes" id="UP000240419"/>
    </source>
</evidence>
<dbReference type="InterPro" id="IPR045324">
    <property type="entry name" value="Small_multidrug_res"/>
</dbReference>
<gene>
    <name evidence="2" type="ORF">C7R93_26755</name>
</gene>
<comment type="caution">
    <text evidence="2">The sequence shown here is derived from an EMBL/GenBank/DDBJ whole genome shotgun (WGS) entry which is preliminary data.</text>
</comment>
<accession>A0A2P7UKP2</accession>
<proteinExistence type="inferred from homology"/>
<sequence>MLSTALQSLLVGTAYAVWTGIGSAGSGVLLV</sequence>
<protein>
    <submittedName>
        <fullName evidence="2">Uncharacterized protein</fullName>
    </submittedName>
</protein>
<dbReference type="RefSeq" id="WP_106841647.1">
    <property type="nucleotide sequence ID" value="NZ_JBCNIW010000035.1"/>
</dbReference>
<comment type="similarity">
    <text evidence="1">Belongs to the drug/metabolite transporter (DMT) superfamily. Small multidrug resistance (SMR) (TC 2.A.7.1) family.</text>
</comment>
<dbReference type="EMBL" id="PXZM01000049">
    <property type="protein sequence ID" value="PSJ87509.1"/>
    <property type="molecule type" value="Genomic_DNA"/>
</dbReference>
<dbReference type="GO" id="GO:0005886">
    <property type="term" value="C:plasma membrane"/>
    <property type="evidence" value="ECO:0007669"/>
    <property type="project" value="UniProtKB-SubCell"/>
</dbReference>
<keyword evidence="1" id="KW-0472">Membrane</keyword>
<dbReference type="GO" id="GO:0022857">
    <property type="term" value="F:transmembrane transporter activity"/>
    <property type="evidence" value="ECO:0007669"/>
    <property type="project" value="InterPro"/>
</dbReference>
<evidence type="ECO:0000256" key="1">
    <source>
        <dbReference type="RuleBase" id="RU003942"/>
    </source>
</evidence>
<keyword evidence="1" id="KW-0812">Transmembrane</keyword>
<organism evidence="2 3">
    <name type="scientific">Brevibacillus fortis</name>
    <dbReference type="NCBI Taxonomy" id="2126352"/>
    <lineage>
        <taxon>Bacteria</taxon>
        <taxon>Bacillati</taxon>
        <taxon>Bacillota</taxon>
        <taxon>Bacilli</taxon>
        <taxon>Bacillales</taxon>
        <taxon>Paenibacillaceae</taxon>
        <taxon>Brevibacillus</taxon>
    </lineage>
</organism>
<reference evidence="2 3" key="1">
    <citation type="submission" date="2018-03" db="EMBL/GenBank/DDBJ databases">
        <title>Brevisbacillus phylogenomics.</title>
        <authorList>
            <person name="Dunlap C."/>
        </authorList>
    </citation>
    <scope>NUCLEOTIDE SEQUENCE [LARGE SCALE GENOMIC DNA]</scope>
    <source>
        <strain evidence="2 3">NRRL NRS-1210</strain>
    </source>
</reference>
<name>A0A2P7UKP2_9BACL</name>
<dbReference type="OrthoDB" id="9808638at2"/>
<dbReference type="Proteomes" id="UP000240419">
    <property type="component" value="Unassembled WGS sequence"/>
</dbReference>
<comment type="subcellular location">
    <subcellularLocation>
        <location evidence="1">Cell membrane</location>
        <topology evidence="1">Multi-pass membrane protein</topology>
    </subcellularLocation>
</comment>
<evidence type="ECO:0000313" key="2">
    <source>
        <dbReference type="EMBL" id="PSJ87509.1"/>
    </source>
</evidence>
<dbReference type="AlphaFoldDB" id="A0A2P7UKP2"/>
<keyword evidence="3" id="KW-1185">Reference proteome</keyword>
<dbReference type="Pfam" id="PF00893">
    <property type="entry name" value="Multi_Drug_Res"/>
    <property type="match status" value="1"/>
</dbReference>